<keyword evidence="1" id="KW-1133">Transmembrane helix</keyword>
<protein>
    <submittedName>
        <fullName evidence="2">Uncharacterized protein</fullName>
    </submittedName>
</protein>
<comment type="caution">
    <text evidence="2">The sequence shown here is derived from an EMBL/GenBank/DDBJ whole genome shotgun (WGS) entry which is preliminary data.</text>
</comment>
<dbReference type="Proteomes" id="UP000245880">
    <property type="component" value="Unassembled WGS sequence"/>
</dbReference>
<proteinExistence type="predicted"/>
<dbReference type="AlphaFoldDB" id="A0A316ALN3"/>
<accession>A0A316ALN3</accession>
<dbReference type="EMBL" id="QGDT01000004">
    <property type="protein sequence ID" value="PWJ58471.1"/>
    <property type="molecule type" value="Genomic_DNA"/>
</dbReference>
<evidence type="ECO:0000256" key="1">
    <source>
        <dbReference type="SAM" id="Phobius"/>
    </source>
</evidence>
<keyword evidence="1" id="KW-0472">Membrane</keyword>
<feature type="transmembrane region" description="Helical" evidence="1">
    <location>
        <begin position="12"/>
        <end position="33"/>
    </location>
</feature>
<organism evidence="2 3">
    <name type="scientific">Dyadobacter jejuensis</name>
    <dbReference type="NCBI Taxonomy" id="1082580"/>
    <lineage>
        <taxon>Bacteria</taxon>
        <taxon>Pseudomonadati</taxon>
        <taxon>Bacteroidota</taxon>
        <taxon>Cytophagia</taxon>
        <taxon>Cytophagales</taxon>
        <taxon>Spirosomataceae</taxon>
        <taxon>Dyadobacter</taxon>
    </lineage>
</organism>
<keyword evidence="1" id="KW-0812">Transmembrane</keyword>
<name>A0A316ALN3_9BACT</name>
<gene>
    <name evidence="2" type="ORF">CLV98_104331</name>
</gene>
<reference evidence="2 3" key="1">
    <citation type="submission" date="2018-03" db="EMBL/GenBank/DDBJ databases">
        <title>Genomic Encyclopedia of Archaeal and Bacterial Type Strains, Phase II (KMG-II): from individual species to whole genera.</title>
        <authorList>
            <person name="Goeker M."/>
        </authorList>
    </citation>
    <scope>NUCLEOTIDE SEQUENCE [LARGE SCALE GENOMIC DNA]</scope>
    <source>
        <strain evidence="2 3">DSM 100346</strain>
    </source>
</reference>
<sequence>MSYFVPTKFRFLLQMGTFFVGNRIGTILSLISIRNQKKPRHRIDDGAVVHS</sequence>
<evidence type="ECO:0000313" key="3">
    <source>
        <dbReference type="Proteomes" id="UP000245880"/>
    </source>
</evidence>
<keyword evidence="3" id="KW-1185">Reference proteome</keyword>
<evidence type="ECO:0000313" key="2">
    <source>
        <dbReference type="EMBL" id="PWJ58471.1"/>
    </source>
</evidence>